<organism evidence="1">
    <name type="scientific">marine sediment metagenome</name>
    <dbReference type="NCBI Taxonomy" id="412755"/>
    <lineage>
        <taxon>unclassified sequences</taxon>
        <taxon>metagenomes</taxon>
        <taxon>ecological metagenomes</taxon>
    </lineage>
</organism>
<reference evidence="1" key="1">
    <citation type="journal article" date="2015" name="Nature">
        <title>Complex archaea that bridge the gap between prokaryotes and eukaryotes.</title>
        <authorList>
            <person name="Spang A."/>
            <person name="Saw J.H."/>
            <person name="Jorgensen S.L."/>
            <person name="Zaremba-Niedzwiedzka K."/>
            <person name="Martijn J."/>
            <person name="Lind A.E."/>
            <person name="van Eijk R."/>
            <person name="Schleper C."/>
            <person name="Guy L."/>
            <person name="Ettema T.J."/>
        </authorList>
    </citation>
    <scope>NUCLEOTIDE SEQUENCE</scope>
</reference>
<sequence>MKTPEPEPLLCWSRDSSYGRLLRRIDQAMDLARTRQWLAGQSPGLTELEVSGLSKEDLQVLWRILDTLGEKPSLPNYISRSPLDETAQHRRHH</sequence>
<proteinExistence type="predicted"/>
<name>A0A0F9UFT2_9ZZZZ</name>
<dbReference type="EMBL" id="LAZR01000097">
    <property type="protein sequence ID" value="KKN92070.1"/>
    <property type="molecule type" value="Genomic_DNA"/>
</dbReference>
<accession>A0A0F9UFT2</accession>
<evidence type="ECO:0000313" key="1">
    <source>
        <dbReference type="EMBL" id="KKN92070.1"/>
    </source>
</evidence>
<dbReference type="AlphaFoldDB" id="A0A0F9UFT2"/>
<comment type="caution">
    <text evidence="1">The sequence shown here is derived from an EMBL/GenBank/DDBJ whole genome shotgun (WGS) entry which is preliminary data.</text>
</comment>
<protein>
    <submittedName>
        <fullName evidence="1">Uncharacterized protein</fullName>
    </submittedName>
</protein>
<gene>
    <name evidence="1" type="ORF">LCGC14_0211280</name>
</gene>